<feature type="chain" id="PRO_5038430971" evidence="1">
    <location>
        <begin position="21"/>
        <end position="107"/>
    </location>
</feature>
<evidence type="ECO:0000313" key="3">
    <source>
        <dbReference type="Proteomes" id="UP000828390"/>
    </source>
</evidence>
<comment type="caution">
    <text evidence="2">The sequence shown here is derived from an EMBL/GenBank/DDBJ whole genome shotgun (WGS) entry which is preliminary data.</text>
</comment>
<dbReference type="PROSITE" id="PS51257">
    <property type="entry name" value="PROKAR_LIPOPROTEIN"/>
    <property type="match status" value="1"/>
</dbReference>
<dbReference type="AlphaFoldDB" id="A0A9D4JF14"/>
<evidence type="ECO:0000256" key="1">
    <source>
        <dbReference type="SAM" id="SignalP"/>
    </source>
</evidence>
<reference evidence="2" key="1">
    <citation type="journal article" date="2019" name="bioRxiv">
        <title>The Genome of the Zebra Mussel, Dreissena polymorpha: A Resource for Invasive Species Research.</title>
        <authorList>
            <person name="McCartney M.A."/>
            <person name="Auch B."/>
            <person name="Kono T."/>
            <person name="Mallez S."/>
            <person name="Zhang Y."/>
            <person name="Obille A."/>
            <person name="Becker A."/>
            <person name="Abrahante J.E."/>
            <person name="Garbe J."/>
            <person name="Badalamenti J.P."/>
            <person name="Herman A."/>
            <person name="Mangelson H."/>
            <person name="Liachko I."/>
            <person name="Sullivan S."/>
            <person name="Sone E.D."/>
            <person name="Koren S."/>
            <person name="Silverstein K.A.T."/>
            <person name="Beckman K.B."/>
            <person name="Gohl D.M."/>
        </authorList>
    </citation>
    <scope>NUCLEOTIDE SEQUENCE</scope>
    <source>
        <strain evidence="2">Duluth1</strain>
        <tissue evidence="2">Whole animal</tissue>
    </source>
</reference>
<proteinExistence type="predicted"/>
<accession>A0A9D4JF14</accession>
<reference evidence="2" key="2">
    <citation type="submission" date="2020-11" db="EMBL/GenBank/DDBJ databases">
        <authorList>
            <person name="McCartney M.A."/>
            <person name="Auch B."/>
            <person name="Kono T."/>
            <person name="Mallez S."/>
            <person name="Becker A."/>
            <person name="Gohl D.M."/>
            <person name="Silverstein K.A.T."/>
            <person name="Koren S."/>
            <person name="Bechman K.B."/>
            <person name="Herman A."/>
            <person name="Abrahante J.E."/>
            <person name="Garbe J."/>
        </authorList>
    </citation>
    <scope>NUCLEOTIDE SEQUENCE</scope>
    <source>
        <strain evidence="2">Duluth1</strain>
        <tissue evidence="2">Whole animal</tissue>
    </source>
</reference>
<dbReference type="Proteomes" id="UP000828390">
    <property type="component" value="Unassembled WGS sequence"/>
</dbReference>
<protein>
    <submittedName>
        <fullName evidence="2">Uncharacterized protein</fullName>
    </submittedName>
</protein>
<keyword evidence="1" id="KW-0732">Signal</keyword>
<dbReference type="EMBL" id="JAIWYP010000006">
    <property type="protein sequence ID" value="KAH3805357.1"/>
    <property type="molecule type" value="Genomic_DNA"/>
</dbReference>
<gene>
    <name evidence="2" type="ORF">DPMN_133659</name>
</gene>
<evidence type="ECO:0000313" key="2">
    <source>
        <dbReference type="EMBL" id="KAH3805357.1"/>
    </source>
</evidence>
<sequence>MQLQKKCLFVLLNMIVVSCAREPSSPMCSKYDYEERLLKRVIGNELALETTLSEIMKTNAKFVEGLKQLEDEKAKVETTLSLVRSLKDQLKVPLIYFLANISSSTEI</sequence>
<feature type="signal peptide" evidence="1">
    <location>
        <begin position="1"/>
        <end position="20"/>
    </location>
</feature>
<keyword evidence="3" id="KW-1185">Reference proteome</keyword>
<name>A0A9D4JF14_DREPO</name>
<organism evidence="2 3">
    <name type="scientific">Dreissena polymorpha</name>
    <name type="common">Zebra mussel</name>
    <name type="synonym">Mytilus polymorpha</name>
    <dbReference type="NCBI Taxonomy" id="45954"/>
    <lineage>
        <taxon>Eukaryota</taxon>
        <taxon>Metazoa</taxon>
        <taxon>Spiralia</taxon>
        <taxon>Lophotrochozoa</taxon>
        <taxon>Mollusca</taxon>
        <taxon>Bivalvia</taxon>
        <taxon>Autobranchia</taxon>
        <taxon>Heteroconchia</taxon>
        <taxon>Euheterodonta</taxon>
        <taxon>Imparidentia</taxon>
        <taxon>Neoheterodontei</taxon>
        <taxon>Myida</taxon>
        <taxon>Dreissenoidea</taxon>
        <taxon>Dreissenidae</taxon>
        <taxon>Dreissena</taxon>
    </lineage>
</organism>